<accession>A0ABN1P887</accession>
<dbReference type="InterPro" id="IPR049492">
    <property type="entry name" value="BD-FAE-like_dom"/>
</dbReference>
<dbReference type="InterPro" id="IPR050300">
    <property type="entry name" value="GDXG_lipolytic_enzyme"/>
</dbReference>
<gene>
    <name evidence="3" type="ORF">GCM10009560_24940</name>
</gene>
<dbReference type="RefSeq" id="WP_343949954.1">
    <property type="nucleotide sequence ID" value="NZ_BAAAHQ010000010.1"/>
</dbReference>
<evidence type="ECO:0000313" key="3">
    <source>
        <dbReference type="EMBL" id="GAA0924368.1"/>
    </source>
</evidence>
<reference evidence="3 4" key="1">
    <citation type="journal article" date="2019" name="Int. J. Syst. Evol. Microbiol.">
        <title>The Global Catalogue of Microorganisms (GCM) 10K type strain sequencing project: providing services to taxonomists for standard genome sequencing and annotation.</title>
        <authorList>
            <consortium name="The Broad Institute Genomics Platform"/>
            <consortium name="The Broad Institute Genome Sequencing Center for Infectious Disease"/>
            <person name="Wu L."/>
            <person name="Ma J."/>
        </authorList>
    </citation>
    <scope>NUCLEOTIDE SEQUENCE [LARGE SCALE GENOMIC DNA]</scope>
    <source>
        <strain evidence="3 4">JCM 11136</strain>
    </source>
</reference>
<comment type="caution">
    <text evidence="3">The sequence shown here is derived from an EMBL/GenBank/DDBJ whole genome shotgun (WGS) entry which is preliminary data.</text>
</comment>
<dbReference type="Proteomes" id="UP001501578">
    <property type="component" value="Unassembled WGS sequence"/>
</dbReference>
<sequence length="269" mass="28189">MDITIVPYDGTPRRLFHLLHPEDARAPYAVCFVHGGGWRAGEPAQWHGQMRAAAGRGVVSASLGYRVGGRLNEMMADVACGFRLFTGHLAARGHGGLPVFLIGSSAGAHLATLLTLTGPDPWLDPGSTPAHPESGRPAGCVSLNGPGTLVPWPGMDPEIRAAVDHLAGATGADDTAAGRQGGDGGPPTGYAAASPETWITEAPVPPFLFVVVGKERFFPHRHVRDLAARLPEADVLLLPGAEHGFFYRVGTPDSGLAQAAVDAFIRRHV</sequence>
<dbReference type="Gene3D" id="3.40.50.1820">
    <property type="entry name" value="alpha/beta hydrolase"/>
    <property type="match status" value="1"/>
</dbReference>
<keyword evidence="4" id="KW-1185">Reference proteome</keyword>
<evidence type="ECO:0000313" key="4">
    <source>
        <dbReference type="Proteomes" id="UP001501578"/>
    </source>
</evidence>
<dbReference type="PANTHER" id="PTHR48081">
    <property type="entry name" value="AB HYDROLASE SUPERFAMILY PROTEIN C4A8.06C"/>
    <property type="match status" value="1"/>
</dbReference>
<evidence type="ECO:0000259" key="2">
    <source>
        <dbReference type="Pfam" id="PF20434"/>
    </source>
</evidence>
<evidence type="ECO:0000256" key="1">
    <source>
        <dbReference type="ARBA" id="ARBA00022801"/>
    </source>
</evidence>
<keyword evidence="1" id="KW-0378">Hydrolase</keyword>
<dbReference type="EMBL" id="BAAAHQ010000010">
    <property type="protein sequence ID" value="GAA0924368.1"/>
    <property type="molecule type" value="Genomic_DNA"/>
</dbReference>
<feature type="domain" description="BD-FAE-like" evidence="2">
    <location>
        <begin position="22"/>
        <end position="228"/>
    </location>
</feature>
<dbReference type="Pfam" id="PF20434">
    <property type="entry name" value="BD-FAE"/>
    <property type="match status" value="1"/>
</dbReference>
<name>A0ABN1P887_9ACTN</name>
<organism evidence="3 4">
    <name type="scientific">Nonomuraea longicatena</name>
    <dbReference type="NCBI Taxonomy" id="83682"/>
    <lineage>
        <taxon>Bacteria</taxon>
        <taxon>Bacillati</taxon>
        <taxon>Actinomycetota</taxon>
        <taxon>Actinomycetes</taxon>
        <taxon>Streptosporangiales</taxon>
        <taxon>Streptosporangiaceae</taxon>
        <taxon>Nonomuraea</taxon>
    </lineage>
</organism>
<dbReference type="InterPro" id="IPR029058">
    <property type="entry name" value="AB_hydrolase_fold"/>
</dbReference>
<protein>
    <recommendedName>
        <fullName evidence="2">BD-FAE-like domain-containing protein</fullName>
    </recommendedName>
</protein>
<proteinExistence type="predicted"/>
<dbReference type="SUPFAM" id="SSF53474">
    <property type="entry name" value="alpha/beta-Hydrolases"/>
    <property type="match status" value="1"/>
</dbReference>